<dbReference type="GeneID" id="34446190"/>
<protein>
    <submittedName>
        <fullName evidence="1">Uncharacterized protein</fullName>
    </submittedName>
</protein>
<reference evidence="1 2" key="1">
    <citation type="journal article" date="2016" name="Genome Biol. Evol.">
        <title>Draft genome sequence of an aflatoxigenic Aspergillus species, A. bombycis.</title>
        <authorList>
            <person name="Moore G.G."/>
            <person name="Mack B.M."/>
            <person name="Beltz S.B."/>
            <person name="Gilbert M.K."/>
        </authorList>
    </citation>
    <scope>NUCLEOTIDE SEQUENCE [LARGE SCALE GENOMIC DNA]</scope>
    <source>
        <strain evidence="2">NRRL 26010</strain>
    </source>
</reference>
<accession>A0A1F8A8M7</accession>
<dbReference type="Proteomes" id="UP000179179">
    <property type="component" value="Unassembled WGS sequence"/>
</dbReference>
<name>A0A1F8A8M7_9EURO</name>
<organism evidence="1 2">
    <name type="scientific">Aspergillus bombycis</name>
    <dbReference type="NCBI Taxonomy" id="109264"/>
    <lineage>
        <taxon>Eukaryota</taxon>
        <taxon>Fungi</taxon>
        <taxon>Dikarya</taxon>
        <taxon>Ascomycota</taxon>
        <taxon>Pezizomycotina</taxon>
        <taxon>Eurotiomycetes</taxon>
        <taxon>Eurotiomycetidae</taxon>
        <taxon>Eurotiales</taxon>
        <taxon>Aspergillaceae</taxon>
        <taxon>Aspergillus</taxon>
    </lineage>
</organism>
<comment type="caution">
    <text evidence="1">The sequence shown here is derived from an EMBL/GenBank/DDBJ whole genome shotgun (WGS) entry which is preliminary data.</text>
</comment>
<sequence>MKPLLSRFLRSGAGLQRHPPTGDAERGGISGASAVIGRGIADELCTLYGLKLTKSNVMFVERSRKQSGTRVKRKGFEIDFVQFAWLLGLSLLDPPLAVITQY</sequence>
<evidence type="ECO:0000313" key="2">
    <source>
        <dbReference type="Proteomes" id="UP000179179"/>
    </source>
</evidence>
<dbReference type="RefSeq" id="XP_022391791.1">
    <property type="nucleotide sequence ID" value="XM_022529930.1"/>
</dbReference>
<gene>
    <name evidence="1" type="ORF">ABOM_002800</name>
</gene>
<keyword evidence="2" id="KW-1185">Reference proteome</keyword>
<dbReference type="AlphaFoldDB" id="A0A1F8A8M7"/>
<dbReference type="EMBL" id="LYCR01000018">
    <property type="protein sequence ID" value="OGM48074.1"/>
    <property type="molecule type" value="Genomic_DNA"/>
</dbReference>
<evidence type="ECO:0000313" key="1">
    <source>
        <dbReference type="EMBL" id="OGM48074.1"/>
    </source>
</evidence>
<proteinExistence type="predicted"/>